<keyword evidence="3" id="KW-1185">Reference proteome</keyword>
<evidence type="ECO:0008006" key="4">
    <source>
        <dbReference type="Google" id="ProtNLM"/>
    </source>
</evidence>
<organism evidence="2 3">
    <name type="scientific">Streptomyces armeniacus</name>
    <dbReference type="NCBI Taxonomy" id="83291"/>
    <lineage>
        <taxon>Bacteria</taxon>
        <taxon>Bacillati</taxon>
        <taxon>Actinomycetota</taxon>
        <taxon>Actinomycetes</taxon>
        <taxon>Kitasatosporales</taxon>
        <taxon>Streptomycetaceae</taxon>
        <taxon>Streptomyces</taxon>
    </lineage>
</organism>
<protein>
    <recommendedName>
        <fullName evidence="4">Leucine rich repeat variant</fullName>
    </recommendedName>
</protein>
<dbReference type="InterPro" id="IPR011989">
    <property type="entry name" value="ARM-like"/>
</dbReference>
<gene>
    <name evidence="2" type="ORF">DVA86_05360</name>
</gene>
<reference evidence="2 3" key="1">
    <citation type="submission" date="2018-07" db="EMBL/GenBank/DDBJ databases">
        <title>Draft genome of the type strain Streptomyces armeniacus ATCC 15676.</title>
        <authorList>
            <person name="Labana P."/>
            <person name="Gosse J.T."/>
            <person name="Boddy C.N."/>
        </authorList>
    </citation>
    <scope>NUCLEOTIDE SEQUENCE [LARGE SCALE GENOMIC DNA]</scope>
    <source>
        <strain evidence="2 3">ATCC 15676</strain>
    </source>
</reference>
<evidence type="ECO:0000313" key="2">
    <source>
        <dbReference type="EMBL" id="AXK32166.1"/>
    </source>
</evidence>
<evidence type="ECO:0000256" key="1">
    <source>
        <dbReference type="SAM" id="MobiDB-lite"/>
    </source>
</evidence>
<dbReference type="Proteomes" id="UP000254425">
    <property type="component" value="Chromosome"/>
</dbReference>
<dbReference type="KEGG" id="sarm:DVA86_05360"/>
<feature type="region of interest" description="Disordered" evidence="1">
    <location>
        <begin position="515"/>
        <end position="549"/>
    </location>
</feature>
<dbReference type="EMBL" id="CP031320">
    <property type="protein sequence ID" value="AXK32166.1"/>
    <property type="molecule type" value="Genomic_DNA"/>
</dbReference>
<dbReference type="AlphaFoldDB" id="A0A345XKK0"/>
<dbReference type="Gene3D" id="1.25.10.10">
    <property type="entry name" value="Leucine-rich Repeat Variant"/>
    <property type="match status" value="2"/>
</dbReference>
<proteinExistence type="predicted"/>
<name>A0A345XKK0_9ACTN</name>
<evidence type="ECO:0000313" key="3">
    <source>
        <dbReference type="Proteomes" id="UP000254425"/>
    </source>
</evidence>
<feature type="compositionally biased region" description="Gly residues" evidence="1">
    <location>
        <begin position="539"/>
        <end position="549"/>
    </location>
</feature>
<accession>A0A345XKK0</accession>
<sequence>MPLVNAVAVLCGLAANTALPPGLVDRLIAFAVARAGGPAADATGATDAAADAAAADARAVAAELADRADLGHAQAVALAAAGDDTAVRLARAGRLTTADLDPATRPQAALALLDTGRGHPDRARLFAADPDAGRRAKLAACGGLPPDVVDTLAADPDVEVVAELALWTASPDTAARLAAHPHAEVRRAVAANESAPPAVLAALLTGDGLPPARRCLVCDRHPAPYTHPPSCPRPDCTLRPGATCDGTHQSTAHETLGHALANPATPAVTAAGFAGHPSTLLRWALASRTDLPPYAARRLAADPVPGVRADLAANPAADTALLHRLAADPHDDVRRALASNPRVPLDVLARVAASTKTGTTLLPRIAAASPREVEELAASPQPAVRMLAAVRRDLPAAVRDALAADPDAKVLAAVAPHPGLSAARLRALAVRHGARVAAGVAANPDAPPELLAELARHEPPARKALRSIARHPDATAAALLPCLADRRARPLAAAHPALPPPVIAELLGDTDPQVAEAAAANPSLARDTMAERVPRAGDAGTGTDAGAGR</sequence>